<organism evidence="1 2">
    <name type="scientific">Pollutimonas nitritireducens</name>
    <dbReference type="NCBI Taxonomy" id="2045209"/>
    <lineage>
        <taxon>Bacteria</taxon>
        <taxon>Pseudomonadati</taxon>
        <taxon>Pseudomonadota</taxon>
        <taxon>Betaproteobacteria</taxon>
        <taxon>Burkholderiales</taxon>
        <taxon>Alcaligenaceae</taxon>
        <taxon>Pollutimonas</taxon>
    </lineage>
</organism>
<dbReference type="Proteomes" id="UP000234328">
    <property type="component" value="Unassembled WGS sequence"/>
</dbReference>
<name>A0A2N4UL29_9BURK</name>
<accession>A0A2N4UL29</accession>
<comment type="caution">
    <text evidence="1">The sequence shown here is derived from an EMBL/GenBank/DDBJ whole genome shotgun (WGS) entry which is preliminary data.</text>
</comment>
<keyword evidence="2" id="KW-1185">Reference proteome</keyword>
<dbReference type="EMBL" id="PDNV01000001">
    <property type="protein sequence ID" value="PLC55710.1"/>
    <property type="molecule type" value="Genomic_DNA"/>
</dbReference>
<reference evidence="1 2" key="1">
    <citation type="submission" date="2017-10" db="EMBL/GenBank/DDBJ databases">
        <title>Two draft genome sequences of Pusillimonas sp. strains isolated from a nitrate- and radionuclide-contaminated groundwater in Russia.</title>
        <authorList>
            <person name="Grouzdev D.S."/>
            <person name="Tourova T.P."/>
            <person name="Goeva M.A."/>
            <person name="Babich T.L."/>
            <person name="Sokolova D.S."/>
            <person name="Abdullin R."/>
            <person name="Poltaraus A.B."/>
            <person name="Toshchakov S.V."/>
            <person name="Nazina T.N."/>
        </authorList>
    </citation>
    <scope>NUCLEOTIDE SEQUENCE [LARGE SCALE GENOMIC DNA]</scope>
    <source>
        <strain evidence="1 2">JR1/69-2-13</strain>
    </source>
</reference>
<evidence type="ECO:0000313" key="1">
    <source>
        <dbReference type="EMBL" id="PLC55710.1"/>
    </source>
</evidence>
<proteinExistence type="predicted"/>
<protein>
    <submittedName>
        <fullName evidence="1">Uncharacterized protein</fullName>
    </submittedName>
</protein>
<gene>
    <name evidence="1" type="ORF">CR155_01240</name>
</gene>
<evidence type="ECO:0000313" key="2">
    <source>
        <dbReference type="Proteomes" id="UP000234328"/>
    </source>
</evidence>
<sequence length="190" mass="20964">MLVRKVKSVDTSDEELVFWSDFMSRRWGSNSAIQSVMQAAQRGELRAVIKGSTIGKMGFLRSEVAQYFGLPVLESGMSLKDLSKMTGWKQENLRHWINAGLMQTVEVKLPGQQRDVILPEQLLAFRQTYVPLADLAKALNTKASALARNLGDAVEVIGALTLPNGLRRGGLLRVSDLGRLVVAQAKASRR</sequence>
<dbReference type="AlphaFoldDB" id="A0A2N4UL29"/>